<dbReference type="PANTHER" id="PTHR22100:SF13">
    <property type="entry name" value="WINGS APART-LIKE PROTEIN HOMOLOG"/>
    <property type="match status" value="1"/>
</dbReference>
<dbReference type="EMBL" id="VXIT01000006">
    <property type="protein sequence ID" value="KAA6412061.1"/>
    <property type="molecule type" value="Genomic_DNA"/>
</dbReference>
<gene>
    <name evidence="4" type="ORF">FRX48_04211</name>
</gene>
<dbReference type="OrthoDB" id="78088at2759"/>
<dbReference type="AlphaFoldDB" id="A0A5M8PRB8"/>
<name>A0A5M8PRB8_9LECA</name>
<dbReference type="Pfam" id="PF07814">
    <property type="entry name" value="WAPL"/>
    <property type="match status" value="1"/>
</dbReference>
<evidence type="ECO:0000256" key="2">
    <source>
        <dbReference type="SAM" id="MobiDB-lite"/>
    </source>
</evidence>
<feature type="region of interest" description="Disordered" evidence="2">
    <location>
        <begin position="286"/>
        <end position="310"/>
    </location>
</feature>
<evidence type="ECO:0000259" key="3">
    <source>
        <dbReference type="Pfam" id="PF07814"/>
    </source>
</evidence>
<dbReference type="Proteomes" id="UP000324767">
    <property type="component" value="Unassembled WGS sequence"/>
</dbReference>
<feature type="region of interest" description="Disordered" evidence="2">
    <location>
        <begin position="69"/>
        <end position="111"/>
    </location>
</feature>
<feature type="compositionally biased region" description="Polar residues" evidence="2">
    <location>
        <begin position="202"/>
        <end position="213"/>
    </location>
</feature>
<sequence>MTGMAASLSAMLAPVDGGKARRKVVTYGKAARRQTSCHSPPTMITTAPASEFGACEDDHKQEYGVVARKNPPGISVRTPAAGSGKIHTRSTRSGSLGRKGGNDHPDVERPSILLPPLDRAVYDVPSSDDEHNLEQALGCASMGKRRKIQLSTTRDNSGIVHDDASLQRHIAAEAGDKNSRVPGKCKAPSFERNKKDQEVRVSKTQSGSRITSTVEEHPVSLTGASRGPLHPLTKKLAGSNGKLTRRTTRIKQGPTPEPITSHQRVPMVVSPALAKVSKLIHKHRMSPGISLPPAEPTPALSPGRVPGPVQQETAIPSVMQNARLRTPSPSHKYVAPRTTPRQRELWSILLAEGNQETGPNFLNIKKLCLTPSVSAEQPSLGLVTQHAETALGTFVEQPRRRLVDKLYGQESACRLLHRSSEPEADMSDIESNSNTSLISKVDGTNTMVPSLTSESQSMDLNTRIELFQKPLQLVKSLPGEGPKVTYARQRSYLTESDVDEVASFSATVVQDRDSWSGTSRRGRRSEVLVPKPNLYVEDKVDDGDGEQGGAVRSIHELREAGGNARFASEMESLIDDIDEITVPLAVRRRGLQVVVVKLQDPKFCRRLVDYGLVHRLMAHAESSTDLVSNILLAASMLYLVARKNSFDIRHQGIEQCTLDFLIRLLDIDLDIVAVAKDRRNNMSKVAQTEFSELRRSLLEPSLWTNGPPPKVTARILAIQCLEYLVRQVREKDSAVDFMSKTAIKRMVELLVPASLPSATASEIFVLRLAVSTLESCTISGSAMCEETAWTGETIERLTGLLPAIEAWPESEEMFGCLRTLVLRLYLNITNNNPRLCEAFSRPEVVRAMLRIITSHFESLAEDGKKDTQALLLDNLILSLGFLINLAEWSDNARRLVLPFERDTDSPLGTLLQLFQRKLQRAAEAVSEEETSFNVAFGYLSVLLSNLCIDGIIRAQVRSRLRGGTLKQLLDAVEEFLHYHKQVDDQICQAGEETDAKAGFVGRLQSVVDRLKQVDGQASGVTFLQA</sequence>
<comment type="caution">
    <text evidence="4">The sequence shown here is derived from an EMBL/GenBank/DDBJ whole genome shotgun (WGS) entry which is preliminary data.</text>
</comment>
<dbReference type="Gene3D" id="1.25.10.10">
    <property type="entry name" value="Leucine-rich Repeat Variant"/>
    <property type="match status" value="2"/>
</dbReference>
<dbReference type="SUPFAM" id="SSF48371">
    <property type="entry name" value="ARM repeat"/>
    <property type="match status" value="1"/>
</dbReference>
<dbReference type="PANTHER" id="PTHR22100">
    <property type="entry name" value="WINGS APART-LIKE PROTEIN HOMOLOG"/>
    <property type="match status" value="1"/>
</dbReference>
<feature type="compositionally biased region" description="Basic and acidic residues" evidence="2">
    <location>
        <begin position="189"/>
        <end position="201"/>
    </location>
</feature>
<dbReference type="InterPro" id="IPR016024">
    <property type="entry name" value="ARM-type_fold"/>
</dbReference>
<feature type="compositionally biased region" description="Basic and acidic residues" evidence="2">
    <location>
        <begin position="100"/>
        <end position="109"/>
    </location>
</feature>
<comment type="similarity">
    <text evidence="1">Belongs to the WAPL family.</text>
</comment>
<dbReference type="InterPro" id="IPR011989">
    <property type="entry name" value="ARM-like"/>
</dbReference>
<feature type="region of interest" description="Disordered" evidence="2">
    <location>
        <begin position="173"/>
        <end position="264"/>
    </location>
</feature>
<evidence type="ECO:0000313" key="5">
    <source>
        <dbReference type="Proteomes" id="UP000324767"/>
    </source>
</evidence>
<reference evidence="4 5" key="1">
    <citation type="submission" date="2019-09" db="EMBL/GenBank/DDBJ databases">
        <title>The hologenome of the rock-dwelling lichen Lasallia pustulata.</title>
        <authorList>
            <person name="Greshake Tzovaras B."/>
            <person name="Segers F."/>
            <person name="Bicker A."/>
            <person name="Dal Grande F."/>
            <person name="Otte J."/>
            <person name="Hankeln T."/>
            <person name="Schmitt I."/>
            <person name="Ebersberger I."/>
        </authorList>
    </citation>
    <scope>NUCLEOTIDE SEQUENCE [LARGE SCALE GENOMIC DNA]</scope>
    <source>
        <strain evidence="4">A1-1</strain>
    </source>
</reference>
<dbReference type="InterPro" id="IPR022771">
    <property type="entry name" value="WAPL_C"/>
</dbReference>
<evidence type="ECO:0000313" key="4">
    <source>
        <dbReference type="EMBL" id="KAA6412061.1"/>
    </source>
</evidence>
<evidence type="ECO:0000256" key="1">
    <source>
        <dbReference type="ARBA" id="ARBA00006854"/>
    </source>
</evidence>
<proteinExistence type="inferred from homology"/>
<accession>A0A5M8PRB8</accession>
<protein>
    <recommendedName>
        <fullName evidence="3">Wings apart-like protein C-terminal domain-containing protein</fullName>
    </recommendedName>
</protein>
<organism evidence="4 5">
    <name type="scientific">Lasallia pustulata</name>
    <dbReference type="NCBI Taxonomy" id="136370"/>
    <lineage>
        <taxon>Eukaryota</taxon>
        <taxon>Fungi</taxon>
        <taxon>Dikarya</taxon>
        <taxon>Ascomycota</taxon>
        <taxon>Pezizomycotina</taxon>
        <taxon>Lecanoromycetes</taxon>
        <taxon>OSLEUM clade</taxon>
        <taxon>Umbilicariomycetidae</taxon>
        <taxon>Umbilicariales</taxon>
        <taxon>Umbilicariaceae</taxon>
        <taxon>Lasallia</taxon>
    </lineage>
</organism>
<dbReference type="InterPro" id="IPR039874">
    <property type="entry name" value="WAPL"/>
</dbReference>
<feature type="domain" description="Wings apart-like protein C-terminal" evidence="3">
    <location>
        <begin position="551"/>
        <end position="891"/>
    </location>
</feature>